<dbReference type="Proteomes" id="UP001526147">
    <property type="component" value="Unassembled WGS sequence"/>
</dbReference>
<evidence type="ECO:0008006" key="3">
    <source>
        <dbReference type="Google" id="ProtNLM"/>
    </source>
</evidence>
<dbReference type="EMBL" id="JAOYEY010000051">
    <property type="protein sequence ID" value="MCV9888694.1"/>
    <property type="molecule type" value="Genomic_DNA"/>
</dbReference>
<reference evidence="1 2" key="1">
    <citation type="submission" date="2022-10" db="EMBL/GenBank/DDBJ databases">
        <title>Draft genome assembly of moderately radiation resistant bacterium Metabacillus halosaccharovorans.</title>
        <authorList>
            <person name="Pal S."/>
            <person name="Gopinathan A."/>
        </authorList>
    </citation>
    <scope>NUCLEOTIDE SEQUENCE [LARGE SCALE GENOMIC DNA]</scope>
    <source>
        <strain evidence="1 2">VITHBRA001</strain>
    </source>
</reference>
<dbReference type="InterPro" id="IPR039421">
    <property type="entry name" value="Type_1_exporter"/>
</dbReference>
<dbReference type="InterPro" id="IPR027417">
    <property type="entry name" value="P-loop_NTPase"/>
</dbReference>
<accession>A0ABT3DNT1</accession>
<organism evidence="1 2">
    <name type="scientific">Metabacillus halosaccharovorans</name>
    <dbReference type="NCBI Taxonomy" id="930124"/>
    <lineage>
        <taxon>Bacteria</taxon>
        <taxon>Bacillati</taxon>
        <taxon>Bacillota</taxon>
        <taxon>Bacilli</taxon>
        <taxon>Bacillales</taxon>
        <taxon>Bacillaceae</taxon>
        <taxon>Metabacillus</taxon>
    </lineage>
</organism>
<protein>
    <recommendedName>
        <fullName evidence="3">ABC transporter domain-containing protein</fullName>
    </recommendedName>
</protein>
<dbReference type="PANTHER" id="PTHR43394:SF1">
    <property type="entry name" value="ATP-BINDING CASSETTE SUB-FAMILY B MEMBER 10, MITOCHONDRIAL"/>
    <property type="match status" value="1"/>
</dbReference>
<proteinExistence type="predicted"/>
<keyword evidence="2" id="KW-1185">Reference proteome</keyword>
<dbReference type="PANTHER" id="PTHR43394">
    <property type="entry name" value="ATP-DEPENDENT PERMEASE MDL1, MITOCHONDRIAL"/>
    <property type="match status" value="1"/>
</dbReference>
<gene>
    <name evidence="1" type="ORF">OIH86_23860</name>
</gene>
<evidence type="ECO:0000313" key="2">
    <source>
        <dbReference type="Proteomes" id="UP001526147"/>
    </source>
</evidence>
<dbReference type="SUPFAM" id="SSF52540">
    <property type="entry name" value="P-loop containing nucleoside triphosphate hydrolases"/>
    <property type="match status" value="1"/>
</dbReference>
<comment type="caution">
    <text evidence="1">The sequence shown here is derived from an EMBL/GenBank/DDBJ whole genome shotgun (WGS) entry which is preliminary data.</text>
</comment>
<name>A0ABT3DNT1_9BACI</name>
<dbReference type="RefSeq" id="WP_264144736.1">
    <property type="nucleotide sequence ID" value="NZ_JAOYEY010000051.1"/>
</dbReference>
<evidence type="ECO:0000313" key="1">
    <source>
        <dbReference type="EMBL" id="MCV9888694.1"/>
    </source>
</evidence>
<sequence>MQSIFGNIGMNLGNIFELNLFNSALFHFLDRDIEKQNKKLNSRSVNETCGDIEVKNLSFSYPLSEEYVLEDISFTIKQGETIGIVGENGLVKTAQSKCTKLTR</sequence>
<dbReference type="Gene3D" id="3.40.50.300">
    <property type="entry name" value="P-loop containing nucleotide triphosphate hydrolases"/>
    <property type="match status" value="1"/>
</dbReference>